<gene>
    <name evidence="6" type="primary">rluD_2</name>
    <name evidence="6" type="ORF">KS4_15890</name>
</gene>
<dbReference type="PROSITE" id="PS01129">
    <property type="entry name" value="PSI_RLU"/>
    <property type="match status" value="1"/>
</dbReference>
<reference evidence="6 7" key="1">
    <citation type="submission" date="2019-02" db="EMBL/GenBank/DDBJ databases">
        <title>Deep-cultivation of Planctomycetes and their phenomic and genomic characterization uncovers novel biology.</title>
        <authorList>
            <person name="Wiegand S."/>
            <person name="Jogler M."/>
            <person name="Boedeker C."/>
            <person name="Pinto D."/>
            <person name="Vollmers J."/>
            <person name="Rivas-Marin E."/>
            <person name="Kohn T."/>
            <person name="Peeters S.H."/>
            <person name="Heuer A."/>
            <person name="Rast P."/>
            <person name="Oberbeckmann S."/>
            <person name="Bunk B."/>
            <person name="Jeske O."/>
            <person name="Meyerdierks A."/>
            <person name="Storesund J.E."/>
            <person name="Kallscheuer N."/>
            <person name="Luecker S."/>
            <person name="Lage O.M."/>
            <person name="Pohl T."/>
            <person name="Merkel B.J."/>
            <person name="Hornburger P."/>
            <person name="Mueller R.-W."/>
            <person name="Bruemmer F."/>
            <person name="Labrenz M."/>
            <person name="Spormann A.M."/>
            <person name="Op den Camp H."/>
            <person name="Overmann J."/>
            <person name="Amann R."/>
            <person name="Jetten M.S.M."/>
            <person name="Mascher T."/>
            <person name="Medema M.H."/>
            <person name="Devos D.P."/>
            <person name="Kaster A.-K."/>
            <person name="Ovreas L."/>
            <person name="Rohde M."/>
            <person name="Galperin M.Y."/>
            <person name="Jogler C."/>
        </authorList>
    </citation>
    <scope>NUCLEOTIDE SEQUENCE [LARGE SCALE GENOMIC DNA]</scope>
    <source>
        <strain evidence="6 7">KS4</strain>
    </source>
</reference>
<dbReference type="Pfam" id="PF00849">
    <property type="entry name" value="PseudoU_synth_2"/>
    <property type="match status" value="1"/>
</dbReference>
<dbReference type="Gene3D" id="3.30.2350.10">
    <property type="entry name" value="Pseudouridine synthase"/>
    <property type="match status" value="1"/>
</dbReference>
<dbReference type="InterPro" id="IPR006225">
    <property type="entry name" value="PsdUridine_synth_RluC/D"/>
</dbReference>
<evidence type="ECO:0000313" key="7">
    <source>
        <dbReference type="Proteomes" id="UP000317369"/>
    </source>
</evidence>
<dbReference type="SMART" id="SM00363">
    <property type="entry name" value="S4"/>
    <property type="match status" value="1"/>
</dbReference>
<organism evidence="6 7">
    <name type="scientific">Poriferisphaera corsica</name>
    <dbReference type="NCBI Taxonomy" id="2528020"/>
    <lineage>
        <taxon>Bacteria</taxon>
        <taxon>Pseudomonadati</taxon>
        <taxon>Planctomycetota</taxon>
        <taxon>Phycisphaerae</taxon>
        <taxon>Phycisphaerales</taxon>
        <taxon>Phycisphaeraceae</taxon>
        <taxon>Poriferisphaera</taxon>
    </lineage>
</organism>
<dbReference type="InterPro" id="IPR006224">
    <property type="entry name" value="PsdUridine_synth_RluA-like_CS"/>
</dbReference>
<feature type="domain" description="RNA-binding S4" evidence="5">
    <location>
        <begin position="38"/>
        <end position="98"/>
    </location>
</feature>
<evidence type="ECO:0000256" key="4">
    <source>
        <dbReference type="PROSITE-ProRule" id="PRU00182"/>
    </source>
</evidence>
<dbReference type="OrthoDB" id="9784108at2"/>
<protein>
    <submittedName>
        <fullName evidence="6">Ribosomal large subunit pseudouridine synthase D</fullName>
        <ecNumber evidence="6">5.4.99.23</ecNumber>
    </submittedName>
</protein>
<dbReference type="NCBIfam" id="TIGR00005">
    <property type="entry name" value="rluA_subfam"/>
    <property type="match status" value="1"/>
</dbReference>
<comment type="similarity">
    <text evidence="1">Belongs to the pseudouridine synthase RluA family.</text>
</comment>
<dbReference type="EMBL" id="CP036425">
    <property type="protein sequence ID" value="QDU33539.1"/>
    <property type="molecule type" value="Genomic_DNA"/>
</dbReference>
<accession>A0A517YTJ7</accession>
<dbReference type="SUPFAM" id="SSF55120">
    <property type="entry name" value="Pseudouridine synthase"/>
    <property type="match status" value="1"/>
</dbReference>
<dbReference type="KEGG" id="pcor:KS4_15890"/>
<dbReference type="AlphaFoldDB" id="A0A517YTJ7"/>
<dbReference type="InterPro" id="IPR050188">
    <property type="entry name" value="RluA_PseudoU_synthase"/>
</dbReference>
<dbReference type="Gene3D" id="3.10.290.10">
    <property type="entry name" value="RNA-binding S4 domain"/>
    <property type="match status" value="1"/>
</dbReference>
<dbReference type="Proteomes" id="UP000317369">
    <property type="component" value="Chromosome"/>
</dbReference>
<dbReference type="GO" id="GO:0003723">
    <property type="term" value="F:RNA binding"/>
    <property type="evidence" value="ECO:0007669"/>
    <property type="project" value="UniProtKB-KW"/>
</dbReference>
<evidence type="ECO:0000256" key="1">
    <source>
        <dbReference type="ARBA" id="ARBA00010876"/>
    </source>
</evidence>
<dbReference type="PROSITE" id="PS50889">
    <property type="entry name" value="S4"/>
    <property type="match status" value="1"/>
</dbReference>
<evidence type="ECO:0000259" key="5">
    <source>
        <dbReference type="SMART" id="SM00363"/>
    </source>
</evidence>
<dbReference type="PANTHER" id="PTHR21600:SF44">
    <property type="entry name" value="RIBOSOMAL LARGE SUBUNIT PSEUDOURIDINE SYNTHASE D"/>
    <property type="match status" value="1"/>
</dbReference>
<feature type="active site" evidence="3">
    <location>
        <position position="176"/>
    </location>
</feature>
<dbReference type="SUPFAM" id="SSF55174">
    <property type="entry name" value="Alpha-L RNA-binding motif"/>
    <property type="match status" value="1"/>
</dbReference>
<evidence type="ECO:0000256" key="2">
    <source>
        <dbReference type="ARBA" id="ARBA00023235"/>
    </source>
</evidence>
<dbReference type="RefSeq" id="WP_145076657.1">
    <property type="nucleotide sequence ID" value="NZ_CP036425.1"/>
</dbReference>
<dbReference type="CDD" id="cd00165">
    <property type="entry name" value="S4"/>
    <property type="match status" value="1"/>
</dbReference>
<keyword evidence="4" id="KW-0694">RNA-binding</keyword>
<dbReference type="EC" id="5.4.99.23" evidence="6"/>
<proteinExistence type="inferred from homology"/>
<dbReference type="InterPro" id="IPR036986">
    <property type="entry name" value="S4_RNA-bd_sf"/>
</dbReference>
<dbReference type="CDD" id="cd02869">
    <property type="entry name" value="PseudoU_synth_RluA_like"/>
    <property type="match status" value="1"/>
</dbReference>
<evidence type="ECO:0000256" key="3">
    <source>
        <dbReference type="PIRSR" id="PIRSR606225-1"/>
    </source>
</evidence>
<dbReference type="InterPro" id="IPR006145">
    <property type="entry name" value="PsdUridine_synth_RsuA/RluA"/>
</dbReference>
<dbReference type="PANTHER" id="PTHR21600">
    <property type="entry name" value="MITOCHONDRIAL RNA PSEUDOURIDINE SYNTHASE"/>
    <property type="match status" value="1"/>
</dbReference>
<name>A0A517YTJ7_9BACT</name>
<keyword evidence="7" id="KW-1185">Reference proteome</keyword>
<dbReference type="InterPro" id="IPR002942">
    <property type="entry name" value="S4_RNA-bd"/>
</dbReference>
<dbReference type="Pfam" id="PF01479">
    <property type="entry name" value="S4"/>
    <property type="match status" value="1"/>
</dbReference>
<sequence>MRKIDRDKIPEDDMFEELPDELEGGERVRYTLSKDASLRLDKYLQNRLKGLSRHQIQKLIALEGVKVNNKLPKPSTKLKAGDVVDVMVPPKPASDLNPEPIPMDIIYEDDGFIVVNKQANLIVHPARGRLNGTLLNGLSYHFQNNSTVLNDGTAGSSKLSRVGAEDARPGVIHRLDKNTTGVIVVGKQEEPHWLIAKQFEDRTNLKVYLAVVHGNPDPAGAVIDEPIAKHPTYREAMAIRHDSVSKPSVTIYRVREQYKGYALVEMELKTGRTHQIRVHMQYIGHPLVGDIIYGGEPVGLKELKDPPIAAGSRVSMTFARSKQDGIAIENASKERDDMLMATPALHAAMLGLRHPIKKEDMVFTAKVHEPMRTLIHHLRQQKIDLPVVTKGTHIDLAKATPEPDDFQF</sequence>
<keyword evidence="2 6" id="KW-0413">Isomerase</keyword>
<evidence type="ECO:0000313" key="6">
    <source>
        <dbReference type="EMBL" id="QDU33539.1"/>
    </source>
</evidence>
<dbReference type="InterPro" id="IPR020103">
    <property type="entry name" value="PsdUridine_synth_cat_dom_sf"/>
</dbReference>
<dbReference type="GO" id="GO:0160140">
    <property type="term" value="F:23S rRNA pseudouridine(1911/1915/1917) synthase activity"/>
    <property type="evidence" value="ECO:0007669"/>
    <property type="project" value="UniProtKB-EC"/>
</dbReference>
<dbReference type="GO" id="GO:0000455">
    <property type="term" value="P:enzyme-directed rRNA pseudouridine synthesis"/>
    <property type="evidence" value="ECO:0007669"/>
    <property type="project" value="UniProtKB-ARBA"/>
</dbReference>